<dbReference type="Proteomes" id="UP001444661">
    <property type="component" value="Unassembled WGS sequence"/>
</dbReference>
<evidence type="ECO:0000313" key="3">
    <source>
        <dbReference type="Proteomes" id="UP001444661"/>
    </source>
</evidence>
<dbReference type="PANTHER" id="PTHR37017:SF11">
    <property type="entry name" value="ESTERASE_LIPASE_THIOESTERASE DOMAIN-CONTAINING PROTEIN"/>
    <property type="match status" value="1"/>
</dbReference>
<dbReference type="SUPFAM" id="SSF53474">
    <property type="entry name" value="alpha/beta-Hydrolases"/>
    <property type="match status" value="1"/>
</dbReference>
<accession>A0ABR1TCB5</accession>
<comment type="caution">
    <text evidence="2">The sequence shown here is derived from an EMBL/GenBank/DDBJ whole genome shotgun (WGS) entry which is preliminary data.</text>
</comment>
<name>A0ABR1TCB5_9PEZI</name>
<dbReference type="InterPro" id="IPR052897">
    <property type="entry name" value="Sec-Metab_Biosynth_Hydrolase"/>
</dbReference>
<proteinExistence type="predicted"/>
<reference evidence="2 3" key="1">
    <citation type="submission" date="2023-01" db="EMBL/GenBank/DDBJ databases">
        <title>Analysis of 21 Apiospora genomes using comparative genomics revels a genus with tremendous synthesis potential of carbohydrate active enzymes and secondary metabolites.</title>
        <authorList>
            <person name="Sorensen T."/>
        </authorList>
    </citation>
    <scope>NUCLEOTIDE SEQUENCE [LARGE SCALE GENOMIC DNA]</scope>
    <source>
        <strain evidence="2 3">CBS 33761</strain>
    </source>
</reference>
<dbReference type="InterPro" id="IPR029058">
    <property type="entry name" value="AB_hydrolase_fold"/>
</dbReference>
<evidence type="ECO:0000259" key="1">
    <source>
        <dbReference type="Pfam" id="PF12697"/>
    </source>
</evidence>
<evidence type="ECO:0000313" key="2">
    <source>
        <dbReference type="EMBL" id="KAK8044246.1"/>
    </source>
</evidence>
<dbReference type="InterPro" id="IPR000073">
    <property type="entry name" value="AB_hydrolase_1"/>
</dbReference>
<dbReference type="EMBL" id="JAQQWK010000003">
    <property type="protein sequence ID" value="KAK8044246.1"/>
    <property type="molecule type" value="Genomic_DNA"/>
</dbReference>
<dbReference type="PANTHER" id="PTHR37017">
    <property type="entry name" value="AB HYDROLASE-1 DOMAIN-CONTAINING PROTEIN-RELATED"/>
    <property type="match status" value="1"/>
</dbReference>
<sequence>MSTNKPTLLFLHGSMHTAQVWDRVVPLLERRGYTRCLTPQLCFCGTPEPVPSIAPCIAQVQSLIATEVEAGRDVVVIAHSFAGLVGCSAVKGFTAGTTTTTSTSTWAANPKGRVIGIVMISAFTVPSNTSLLDFICTFGGMTPMARPGPDGWDVLVKDPLDIFYHDLAPEDAELWNSRLLRHSSATRSTTEGVHAGWQDSDVPVWFIVTARDRCIPPDFQERMVDMVDAERETAQPVVRRRMESGHSPMLGQPEETAHILEEAAEAMLG</sequence>
<dbReference type="Pfam" id="PF12697">
    <property type="entry name" value="Abhydrolase_6"/>
    <property type="match status" value="1"/>
</dbReference>
<organism evidence="2 3">
    <name type="scientific">Apiospora rasikravindrae</name>
    <dbReference type="NCBI Taxonomy" id="990691"/>
    <lineage>
        <taxon>Eukaryota</taxon>
        <taxon>Fungi</taxon>
        <taxon>Dikarya</taxon>
        <taxon>Ascomycota</taxon>
        <taxon>Pezizomycotina</taxon>
        <taxon>Sordariomycetes</taxon>
        <taxon>Xylariomycetidae</taxon>
        <taxon>Amphisphaeriales</taxon>
        <taxon>Apiosporaceae</taxon>
        <taxon>Apiospora</taxon>
    </lineage>
</organism>
<feature type="domain" description="AB hydrolase-1" evidence="1">
    <location>
        <begin position="8"/>
        <end position="257"/>
    </location>
</feature>
<keyword evidence="3" id="KW-1185">Reference proteome</keyword>
<dbReference type="Gene3D" id="3.40.50.1820">
    <property type="entry name" value="alpha/beta hydrolase"/>
    <property type="match status" value="1"/>
</dbReference>
<gene>
    <name evidence="2" type="ORF">PG993_004270</name>
</gene>
<protein>
    <recommendedName>
        <fullName evidence="1">AB hydrolase-1 domain-containing protein</fullName>
    </recommendedName>
</protein>